<dbReference type="GO" id="GO:0015628">
    <property type="term" value="P:protein secretion by the type II secretion system"/>
    <property type="evidence" value="ECO:0007669"/>
    <property type="project" value="TreeGrafter"/>
</dbReference>
<dbReference type="GO" id="GO:0003677">
    <property type="term" value="F:DNA binding"/>
    <property type="evidence" value="ECO:0007669"/>
    <property type="project" value="InterPro"/>
</dbReference>
<dbReference type="InterPro" id="IPR003583">
    <property type="entry name" value="Hlx-hairpin-Hlx_DNA-bd_motif"/>
</dbReference>
<organism evidence="2 3">
    <name type="scientific">Candidatus Limosilactobacillus merdipullorum</name>
    <dbReference type="NCBI Taxonomy" id="2838653"/>
    <lineage>
        <taxon>Bacteria</taxon>
        <taxon>Bacillati</taxon>
        <taxon>Bacillota</taxon>
        <taxon>Bacilli</taxon>
        <taxon>Lactobacillales</taxon>
        <taxon>Lactobacillaceae</taxon>
        <taxon>Limosilactobacillus</taxon>
    </lineage>
</organism>
<accession>A0A9D1U4H5</accession>
<gene>
    <name evidence="2" type="ORF">H9876_03075</name>
</gene>
<dbReference type="AlphaFoldDB" id="A0A9D1U4H5"/>
<dbReference type="InterPro" id="IPR004509">
    <property type="entry name" value="Competence_ComEA_HhH"/>
</dbReference>
<dbReference type="Gene3D" id="1.10.150.280">
    <property type="entry name" value="AF1531-like domain"/>
    <property type="match status" value="1"/>
</dbReference>
<reference evidence="2" key="2">
    <citation type="submission" date="2021-04" db="EMBL/GenBank/DDBJ databases">
        <authorList>
            <person name="Gilroy R."/>
        </authorList>
    </citation>
    <scope>NUCLEOTIDE SEQUENCE</scope>
    <source>
        <strain evidence="2">ChiHejej3B27-2180</strain>
    </source>
</reference>
<dbReference type="PANTHER" id="PTHR21180:SF32">
    <property type="entry name" value="ENDONUCLEASE_EXONUCLEASE_PHOSPHATASE FAMILY DOMAIN-CONTAINING PROTEIN 1"/>
    <property type="match status" value="1"/>
</dbReference>
<sequence length="202" mass="21721">MQQIKELLTMYRREVAIAGIVLVALVGVFFASGRGRPSPMPTAQNQPVVAHSSRAARRSSTVVVDVKGAVNKPGVYRLAHGDRVAEAVNHAGGFRDDADGNQVNLAKQVSDQQMIYIPMKGEHINADANSGGVGDQSDKKTVNLNTASKGQLTTITGIGDKKADLILAYRQQHGQFERVEDLKNITGFGDKTIAKIKDQLSV</sequence>
<feature type="domain" description="Helix-hairpin-helix DNA-binding motif class 1" evidence="1">
    <location>
        <begin position="180"/>
        <end position="199"/>
    </location>
</feature>
<evidence type="ECO:0000313" key="3">
    <source>
        <dbReference type="Proteomes" id="UP000886878"/>
    </source>
</evidence>
<dbReference type="GO" id="GO:0015627">
    <property type="term" value="C:type II protein secretion system complex"/>
    <property type="evidence" value="ECO:0007669"/>
    <property type="project" value="TreeGrafter"/>
</dbReference>
<evidence type="ECO:0000313" key="2">
    <source>
        <dbReference type="EMBL" id="HIW70349.1"/>
    </source>
</evidence>
<dbReference type="Proteomes" id="UP000886878">
    <property type="component" value="Unassembled WGS sequence"/>
</dbReference>
<dbReference type="InterPro" id="IPR051675">
    <property type="entry name" value="Endo/Exo/Phosphatase_dom_1"/>
</dbReference>
<dbReference type="EMBL" id="DXGK01000059">
    <property type="protein sequence ID" value="HIW70349.1"/>
    <property type="molecule type" value="Genomic_DNA"/>
</dbReference>
<dbReference type="InterPro" id="IPR010994">
    <property type="entry name" value="RuvA_2-like"/>
</dbReference>
<dbReference type="SMART" id="SM00278">
    <property type="entry name" value="HhH1"/>
    <property type="match status" value="2"/>
</dbReference>
<comment type="caution">
    <text evidence="2">The sequence shown here is derived from an EMBL/GenBank/DDBJ whole genome shotgun (WGS) entry which is preliminary data.</text>
</comment>
<proteinExistence type="predicted"/>
<name>A0A9D1U4H5_9LACO</name>
<dbReference type="PANTHER" id="PTHR21180">
    <property type="entry name" value="ENDONUCLEASE/EXONUCLEASE/PHOSPHATASE FAMILY DOMAIN-CONTAINING PROTEIN 1"/>
    <property type="match status" value="1"/>
</dbReference>
<dbReference type="GO" id="GO:0006281">
    <property type="term" value="P:DNA repair"/>
    <property type="evidence" value="ECO:0007669"/>
    <property type="project" value="InterPro"/>
</dbReference>
<dbReference type="NCBIfam" id="TIGR00426">
    <property type="entry name" value="competence protein ComEA helix-hairpin-helix repeat region"/>
    <property type="match status" value="1"/>
</dbReference>
<reference evidence="2" key="1">
    <citation type="journal article" date="2021" name="PeerJ">
        <title>Extensive microbial diversity within the chicken gut microbiome revealed by metagenomics and culture.</title>
        <authorList>
            <person name="Gilroy R."/>
            <person name="Ravi A."/>
            <person name="Getino M."/>
            <person name="Pursley I."/>
            <person name="Horton D.L."/>
            <person name="Alikhan N.F."/>
            <person name="Baker D."/>
            <person name="Gharbi K."/>
            <person name="Hall N."/>
            <person name="Watson M."/>
            <person name="Adriaenssens E.M."/>
            <person name="Foster-Nyarko E."/>
            <person name="Jarju S."/>
            <person name="Secka A."/>
            <person name="Antonio M."/>
            <person name="Oren A."/>
            <person name="Chaudhuri R.R."/>
            <person name="La Ragione R."/>
            <person name="Hildebrand F."/>
            <person name="Pallen M.J."/>
        </authorList>
    </citation>
    <scope>NUCLEOTIDE SEQUENCE</scope>
    <source>
        <strain evidence="2">ChiHejej3B27-2180</strain>
    </source>
</reference>
<dbReference type="Pfam" id="PF10531">
    <property type="entry name" value="SLBB"/>
    <property type="match status" value="1"/>
</dbReference>
<feature type="domain" description="Helix-hairpin-helix DNA-binding motif class 1" evidence="1">
    <location>
        <begin position="150"/>
        <end position="169"/>
    </location>
</feature>
<evidence type="ECO:0000259" key="1">
    <source>
        <dbReference type="SMART" id="SM00278"/>
    </source>
</evidence>
<dbReference type="Pfam" id="PF12836">
    <property type="entry name" value="HHH_3"/>
    <property type="match status" value="1"/>
</dbReference>
<dbReference type="SUPFAM" id="SSF47781">
    <property type="entry name" value="RuvA domain 2-like"/>
    <property type="match status" value="1"/>
</dbReference>
<protein>
    <submittedName>
        <fullName evidence="2">Helix-hairpin-helix domain-containing protein</fullName>
    </submittedName>
</protein>
<dbReference type="InterPro" id="IPR019554">
    <property type="entry name" value="Soluble_ligand-bd"/>
</dbReference>